<name>A0A2U9NTF1_9STRA</name>
<dbReference type="InterPro" id="IPR038657">
    <property type="entry name" value="Ribosomal_bL19_sf"/>
</dbReference>
<sequence>MKELISQQSLFDLENLFLKKDLPSLKIGDNLRIGVEITEGNKKRVQFYEGILISKNNARINFTITVRKIFQGVGIERVFLLHSPKIKSITILNSVNIRRSKLYYLRNTIKEIFKRKSKF</sequence>
<evidence type="ECO:0000256" key="2">
    <source>
        <dbReference type="ARBA" id="ARBA00005781"/>
    </source>
</evidence>
<dbReference type="AlphaFoldDB" id="A0A2U9NTF1"/>
<dbReference type="Gene3D" id="2.30.30.790">
    <property type="match status" value="1"/>
</dbReference>
<dbReference type="NCBIfam" id="TIGR01024">
    <property type="entry name" value="rplS_bact"/>
    <property type="match status" value="1"/>
</dbReference>
<evidence type="ECO:0000256" key="4">
    <source>
        <dbReference type="ARBA" id="ARBA00022640"/>
    </source>
</evidence>
<dbReference type="PANTHER" id="PTHR15680">
    <property type="entry name" value="RIBOSOMAL PROTEIN L19"/>
    <property type="match status" value="1"/>
</dbReference>
<proteinExistence type="inferred from homology"/>
<comment type="subcellular location">
    <subcellularLocation>
        <location evidence="1">Plastid</location>
        <location evidence="1">Chloroplast</location>
    </subcellularLocation>
</comment>
<dbReference type="PIRSF" id="PIRSF002191">
    <property type="entry name" value="Ribosomal_L19"/>
    <property type="match status" value="1"/>
</dbReference>
<organism evidence="8">
    <name type="scientific">Astrosyne radiata</name>
    <dbReference type="NCBI Taxonomy" id="1158023"/>
    <lineage>
        <taxon>Eukaryota</taxon>
        <taxon>Sar</taxon>
        <taxon>Stramenopiles</taxon>
        <taxon>Ochrophyta</taxon>
        <taxon>Bacillariophyta</taxon>
        <taxon>Fragilariophyceae</taxon>
        <taxon>Fragilariophycidae</taxon>
        <taxon>Cyclophorales</taxon>
        <taxon>Cyclophoraceae</taxon>
        <taxon>Astrosyne</taxon>
    </lineage>
</organism>
<reference evidence="8" key="1">
    <citation type="journal article" date="2018" name="Adv. Bot. Res.">
        <title>Evolution of the Plastid Genomes in Diatoms.</title>
        <authorList>
            <person name="Yu M."/>
            <person name="Ashworth M.P."/>
            <person name="Hajrah N.H."/>
            <person name="Khiyami M.A."/>
            <person name="Sabir M.J."/>
            <person name="Alhebshi A.M."/>
            <person name="Al-Malki A.L."/>
            <person name="Sabir J.S.M."/>
            <person name="Theriot E.C."/>
            <person name="Jansen R.K."/>
        </authorList>
    </citation>
    <scope>NUCLEOTIDE SEQUENCE</scope>
</reference>
<keyword evidence="6" id="KW-0687">Ribonucleoprotein</keyword>
<dbReference type="GeneID" id="36960225"/>
<evidence type="ECO:0000256" key="6">
    <source>
        <dbReference type="ARBA" id="ARBA00023274"/>
    </source>
</evidence>
<dbReference type="GO" id="GO:0009507">
    <property type="term" value="C:chloroplast"/>
    <property type="evidence" value="ECO:0007669"/>
    <property type="project" value="UniProtKB-SubCell"/>
</dbReference>
<dbReference type="InterPro" id="IPR008991">
    <property type="entry name" value="Translation_prot_SH3-like_sf"/>
</dbReference>
<evidence type="ECO:0000256" key="7">
    <source>
        <dbReference type="ARBA" id="ARBA00035376"/>
    </source>
</evidence>
<accession>A0A2U9NTF1</accession>
<evidence type="ECO:0000313" key="8">
    <source>
        <dbReference type="EMBL" id="AWT40302.1"/>
    </source>
</evidence>
<evidence type="ECO:0000256" key="3">
    <source>
        <dbReference type="ARBA" id="ARBA00022528"/>
    </source>
</evidence>
<keyword evidence="4 8" id="KW-0934">Plastid</keyword>
<dbReference type="GO" id="GO:0005762">
    <property type="term" value="C:mitochondrial large ribosomal subunit"/>
    <property type="evidence" value="ECO:0007669"/>
    <property type="project" value="TreeGrafter"/>
</dbReference>
<gene>
    <name evidence="8" type="primary">rpl19</name>
</gene>
<dbReference type="EMBL" id="MG755807">
    <property type="protein sequence ID" value="AWT40302.1"/>
    <property type="molecule type" value="Genomic_DNA"/>
</dbReference>
<evidence type="ECO:0000256" key="1">
    <source>
        <dbReference type="ARBA" id="ARBA00004229"/>
    </source>
</evidence>
<dbReference type="GO" id="GO:0006412">
    <property type="term" value="P:translation"/>
    <property type="evidence" value="ECO:0007669"/>
    <property type="project" value="InterPro"/>
</dbReference>
<dbReference type="GO" id="GO:0003735">
    <property type="term" value="F:structural constituent of ribosome"/>
    <property type="evidence" value="ECO:0007669"/>
    <property type="project" value="InterPro"/>
</dbReference>
<dbReference type="PANTHER" id="PTHR15680:SF9">
    <property type="entry name" value="LARGE RIBOSOMAL SUBUNIT PROTEIN BL19M"/>
    <property type="match status" value="1"/>
</dbReference>
<dbReference type="RefSeq" id="YP_009497589.1">
    <property type="nucleotide sequence ID" value="NC_038008.1"/>
</dbReference>
<dbReference type="SUPFAM" id="SSF50104">
    <property type="entry name" value="Translation proteins SH3-like domain"/>
    <property type="match status" value="1"/>
</dbReference>
<geneLocation type="chloroplast" evidence="8"/>
<keyword evidence="3 8" id="KW-0150">Chloroplast</keyword>
<protein>
    <recommendedName>
        <fullName evidence="7">50S ribosomal protein L19, chloroplastic</fullName>
    </recommendedName>
</protein>
<dbReference type="InterPro" id="IPR001857">
    <property type="entry name" value="Ribosomal_bL19"/>
</dbReference>
<evidence type="ECO:0000256" key="5">
    <source>
        <dbReference type="ARBA" id="ARBA00022980"/>
    </source>
</evidence>
<dbReference type="Pfam" id="PF01245">
    <property type="entry name" value="Ribosomal_L19"/>
    <property type="match status" value="1"/>
</dbReference>
<dbReference type="PRINTS" id="PR00061">
    <property type="entry name" value="RIBOSOMALL19"/>
</dbReference>
<comment type="similarity">
    <text evidence="2">Belongs to the bacterial ribosomal protein bL19 family.</text>
</comment>
<keyword evidence="5 8" id="KW-0689">Ribosomal protein</keyword>